<feature type="region of interest" description="Disordered" evidence="1">
    <location>
        <begin position="16"/>
        <end position="126"/>
    </location>
</feature>
<evidence type="ECO:0000313" key="4">
    <source>
        <dbReference type="Proteomes" id="UP000226192"/>
    </source>
</evidence>
<evidence type="ECO:0000256" key="2">
    <source>
        <dbReference type="SAM" id="SignalP"/>
    </source>
</evidence>
<feature type="compositionally biased region" description="Pro residues" evidence="1">
    <location>
        <begin position="35"/>
        <end position="115"/>
    </location>
</feature>
<accession>A0A2C5XYT8</accession>
<sequence length="153" mass="14686">MKYAFVAAALMGLALATPTPGDDCTVDCGEGSTAYPPPSGNTYPPPGGNTYPPPSSGNAYPPPSSGNAYPPPSGNTYPPPSGGNAYPPPAGNPSPPPAGNPSPPPAGNPSPPPPAAGNNGTSVMPPIVTAGSHVLQPAMALAAVVAIAASALL</sequence>
<dbReference type="AlphaFoldDB" id="A0A2C5XYT8"/>
<organism evidence="3 4">
    <name type="scientific">Ophiocordyceps australis</name>
    <dbReference type="NCBI Taxonomy" id="1399860"/>
    <lineage>
        <taxon>Eukaryota</taxon>
        <taxon>Fungi</taxon>
        <taxon>Dikarya</taxon>
        <taxon>Ascomycota</taxon>
        <taxon>Pezizomycotina</taxon>
        <taxon>Sordariomycetes</taxon>
        <taxon>Hypocreomycetidae</taxon>
        <taxon>Hypocreales</taxon>
        <taxon>Ophiocordycipitaceae</taxon>
        <taxon>Ophiocordyceps</taxon>
    </lineage>
</organism>
<evidence type="ECO:0000313" key="3">
    <source>
        <dbReference type="EMBL" id="PHH59864.1"/>
    </source>
</evidence>
<evidence type="ECO:0000256" key="1">
    <source>
        <dbReference type="SAM" id="MobiDB-lite"/>
    </source>
</evidence>
<feature type="signal peptide" evidence="2">
    <location>
        <begin position="1"/>
        <end position="16"/>
    </location>
</feature>
<gene>
    <name evidence="3" type="ORF">CDD81_2414</name>
</gene>
<comment type="caution">
    <text evidence="3">The sequence shown here is derived from an EMBL/GenBank/DDBJ whole genome shotgun (WGS) entry which is preliminary data.</text>
</comment>
<keyword evidence="2" id="KW-0732">Signal</keyword>
<dbReference type="Proteomes" id="UP000226192">
    <property type="component" value="Unassembled WGS sequence"/>
</dbReference>
<protein>
    <submittedName>
        <fullName evidence="3">Uncharacterized protein</fullName>
    </submittedName>
</protein>
<feature type="chain" id="PRO_5012993710" evidence="2">
    <location>
        <begin position="17"/>
        <end position="153"/>
    </location>
</feature>
<name>A0A2C5XYT8_9HYPO</name>
<dbReference type="EMBL" id="NJET01000176">
    <property type="protein sequence ID" value="PHH59864.1"/>
    <property type="molecule type" value="Genomic_DNA"/>
</dbReference>
<reference evidence="3 4" key="1">
    <citation type="submission" date="2017-06" db="EMBL/GenBank/DDBJ databases">
        <title>Ant-infecting Ophiocordyceps genomes reveal a high diversity of potential behavioral manipulation genes and a possible major role for enterotoxins.</title>
        <authorList>
            <person name="De Bekker C."/>
            <person name="Evans H.C."/>
            <person name="Brachmann A."/>
            <person name="Hughes D.P."/>
        </authorList>
    </citation>
    <scope>NUCLEOTIDE SEQUENCE [LARGE SCALE GENOMIC DNA]</scope>
    <source>
        <strain evidence="3 4">Map64</strain>
    </source>
</reference>
<keyword evidence="4" id="KW-1185">Reference proteome</keyword>
<dbReference type="STRING" id="1399860.A0A2C5XYT8"/>
<proteinExistence type="predicted"/>